<evidence type="ECO:0000313" key="11">
    <source>
        <dbReference type="EMBL" id="PVG81877.1"/>
    </source>
</evidence>
<keyword evidence="12" id="KW-1185">Reference proteome</keyword>
<dbReference type="Pfam" id="PF02073">
    <property type="entry name" value="Peptidase_M29"/>
    <property type="match status" value="1"/>
</dbReference>
<dbReference type="Gene3D" id="3.40.1830.10">
    <property type="entry name" value="Thermophilic metalloprotease (M29)"/>
    <property type="match status" value="1"/>
</dbReference>
<evidence type="ECO:0000256" key="6">
    <source>
        <dbReference type="ARBA" id="ARBA00022670"/>
    </source>
</evidence>
<dbReference type="InterPro" id="IPR035097">
    <property type="entry name" value="M29_N-terminal"/>
</dbReference>
<dbReference type="PRINTS" id="PR00919">
    <property type="entry name" value="THERMOPTASE"/>
</dbReference>
<evidence type="ECO:0000256" key="1">
    <source>
        <dbReference type="ARBA" id="ARBA00001941"/>
    </source>
</evidence>
<gene>
    <name evidence="11" type="ORF">DDE18_14240</name>
</gene>
<comment type="cofactor">
    <cofactor evidence="3">
        <name>Zn(2+)</name>
        <dbReference type="ChEBI" id="CHEBI:29105"/>
    </cofactor>
</comment>
<keyword evidence="8" id="KW-0378">Hydrolase</keyword>
<dbReference type="PANTHER" id="PTHR34448">
    <property type="entry name" value="AMINOPEPTIDASE"/>
    <property type="match status" value="1"/>
</dbReference>
<dbReference type="GO" id="GO:0004177">
    <property type="term" value="F:aminopeptidase activity"/>
    <property type="evidence" value="ECO:0007669"/>
    <property type="project" value="UniProtKB-KW"/>
</dbReference>
<sequence length="485" mass="51931">MQCSFCGGAPDRGVRLQLVCCSPECCIGATGAAPIRYGGTSPGPVPVMRPGSGTGRSGHSLRGRPSPYRAVMSTAATEPYERLLEAYARLVIRIGANVQVGQRVEIRGLPEQAAVARALAAEAYRVGASHVTIDYADPHLQRAQVEHAPEDMLGFVRPSQIDAVRAWNEDRPAIITLTGNPLPELMDGLDPARLAASQPVALLREVFPLMMSGTVAWTMVAAPTPGWAASIGVEDVARLWDAVAHAMRLDEDDPVQAWRDHIAKLKARRDILNARGFDAVRYRGPGTDVTLGLSPSSRWAAATLESADGVEFAPNMPTEEVYFSPDWRRAEGHVRTTAPFFLPGMGTVVEDLAIGLHDGTIVGATAARGEEAVRAQLDSVARAKHLGEVSIVDGDSRVRETGLLFKDVLYDENVGSHIAWGNGFAFAWENGIEMTPEQRIESGLNQSGTHVDIVVGSPEVQIEGIGADGSVVPIVEGNEFVLRDA</sequence>
<evidence type="ECO:0000256" key="5">
    <source>
        <dbReference type="ARBA" id="ARBA00022438"/>
    </source>
</evidence>
<comment type="cofactor">
    <cofactor evidence="1">
        <name>Co(2+)</name>
        <dbReference type="ChEBI" id="CHEBI:48828"/>
    </cofactor>
</comment>
<dbReference type="Proteomes" id="UP000246018">
    <property type="component" value="Unassembled WGS sequence"/>
</dbReference>
<evidence type="ECO:0000256" key="8">
    <source>
        <dbReference type="ARBA" id="ARBA00022801"/>
    </source>
</evidence>
<comment type="caution">
    <text evidence="11">The sequence shown here is derived from an EMBL/GenBank/DDBJ whole genome shotgun (WGS) entry which is preliminary data.</text>
</comment>
<evidence type="ECO:0000256" key="7">
    <source>
        <dbReference type="ARBA" id="ARBA00022723"/>
    </source>
</evidence>
<keyword evidence="9" id="KW-0482">Metalloprotease</keyword>
<keyword evidence="5 11" id="KW-0031">Aminopeptidase</keyword>
<name>A0A2T8F886_9ACTN</name>
<dbReference type="SUPFAM" id="SSF144052">
    <property type="entry name" value="Thermophilic metalloprotease-like"/>
    <property type="match status" value="1"/>
</dbReference>
<protein>
    <submittedName>
        <fullName evidence="11">Aminopeptidase</fullName>
    </submittedName>
</protein>
<evidence type="ECO:0000256" key="10">
    <source>
        <dbReference type="SAM" id="MobiDB-lite"/>
    </source>
</evidence>
<dbReference type="AlphaFoldDB" id="A0A2T8F886"/>
<evidence type="ECO:0000256" key="2">
    <source>
        <dbReference type="ARBA" id="ARBA00001946"/>
    </source>
</evidence>
<organism evidence="11 12">
    <name type="scientific">Nocardioides gansuensis</name>
    <dbReference type="NCBI Taxonomy" id="2138300"/>
    <lineage>
        <taxon>Bacteria</taxon>
        <taxon>Bacillati</taxon>
        <taxon>Actinomycetota</taxon>
        <taxon>Actinomycetes</taxon>
        <taxon>Propionibacteriales</taxon>
        <taxon>Nocardioidaceae</taxon>
        <taxon>Nocardioides</taxon>
    </lineage>
</organism>
<comment type="similarity">
    <text evidence="4">Belongs to the peptidase M29 family.</text>
</comment>
<dbReference type="GO" id="GO:0006508">
    <property type="term" value="P:proteolysis"/>
    <property type="evidence" value="ECO:0007669"/>
    <property type="project" value="UniProtKB-KW"/>
</dbReference>
<dbReference type="PANTHER" id="PTHR34448:SF3">
    <property type="entry name" value="AMINOPEPTIDASE AMPS"/>
    <property type="match status" value="1"/>
</dbReference>
<proteinExistence type="inferred from homology"/>
<dbReference type="InterPro" id="IPR000787">
    <property type="entry name" value="Peptidase_M29"/>
</dbReference>
<evidence type="ECO:0000256" key="3">
    <source>
        <dbReference type="ARBA" id="ARBA00001947"/>
    </source>
</evidence>
<dbReference type="GO" id="GO:0046872">
    <property type="term" value="F:metal ion binding"/>
    <property type="evidence" value="ECO:0007669"/>
    <property type="project" value="UniProtKB-KW"/>
</dbReference>
<evidence type="ECO:0000256" key="9">
    <source>
        <dbReference type="ARBA" id="ARBA00023049"/>
    </source>
</evidence>
<comment type="cofactor">
    <cofactor evidence="2">
        <name>Mg(2+)</name>
        <dbReference type="ChEBI" id="CHEBI:18420"/>
    </cofactor>
</comment>
<dbReference type="GO" id="GO:0008237">
    <property type="term" value="F:metallopeptidase activity"/>
    <property type="evidence" value="ECO:0007669"/>
    <property type="project" value="UniProtKB-KW"/>
</dbReference>
<accession>A0A2T8F886</accession>
<reference evidence="11 12" key="1">
    <citation type="submission" date="2018-04" db="EMBL/GenBank/DDBJ databases">
        <title>Genome of Nocardioides gansuensis WSJ-1.</title>
        <authorList>
            <person name="Wu S."/>
            <person name="Wang G."/>
        </authorList>
    </citation>
    <scope>NUCLEOTIDE SEQUENCE [LARGE SCALE GENOMIC DNA]</scope>
    <source>
        <strain evidence="11 12">WSJ-1</strain>
    </source>
</reference>
<evidence type="ECO:0000313" key="12">
    <source>
        <dbReference type="Proteomes" id="UP000246018"/>
    </source>
</evidence>
<keyword evidence="6" id="KW-0645">Protease</keyword>
<dbReference type="OrthoDB" id="9803993at2"/>
<evidence type="ECO:0000256" key="4">
    <source>
        <dbReference type="ARBA" id="ARBA00008236"/>
    </source>
</evidence>
<feature type="region of interest" description="Disordered" evidence="10">
    <location>
        <begin position="43"/>
        <end position="66"/>
    </location>
</feature>
<keyword evidence="7" id="KW-0479">Metal-binding</keyword>
<dbReference type="EMBL" id="QDGZ01000006">
    <property type="protein sequence ID" value="PVG81877.1"/>
    <property type="molecule type" value="Genomic_DNA"/>
</dbReference>
<dbReference type="InterPro" id="IPR052170">
    <property type="entry name" value="M29_Exopeptidase"/>
</dbReference>